<evidence type="ECO:0000313" key="8">
    <source>
        <dbReference type="EMBL" id="MDN5216089.1"/>
    </source>
</evidence>
<evidence type="ECO:0000256" key="1">
    <source>
        <dbReference type="ARBA" id="ARBA00022438"/>
    </source>
</evidence>
<evidence type="ECO:0000256" key="5">
    <source>
        <dbReference type="ARBA" id="ARBA00022801"/>
    </source>
</evidence>
<protein>
    <submittedName>
        <fullName evidence="8">M28 family peptidase</fullName>
    </submittedName>
</protein>
<gene>
    <name evidence="8" type="ORF">QQ020_28685</name>
</gene>
<keyword evidence="3" id="KW-0479">Metal-binding</keyword>
<sequence length="503" mass="56719">MKRFFISLTFCFIFFHARSQNQQSAVDKYASTITQEDLKDYLTILASDALEGRETGTRGQKMAAAFIENHFMEIGLQPGIRDKHTSNYCQDVPLEISSPGETYMVLQGKRKENFEDMVYFGVANMQEEAEIDLVFGGEGQDAFIESLDLKDKGLIVFSKAGFQAYGEMRKKVQDMGAKALLIVNTDSLGAFKKLAQQFKSYIGTGSLQLPSKKPKGENIGLFFIPPELAAEMVGSSVRRLNAAMEAQAKGNNKAIKKIKTGTIKYKVTRDVKIVKSENVLGYLEGAENKDELIIITAHYDHIGRMGGQINNGADDDGSGTTAVMEIAQAFAKAKQDGHGPKRSLLFMTVTGEEKGLLGSQYYVENPAFDLEKTMVNLNIDMIGRIDPKHEESPDYVYLVGSDKLSSELHEISETMNEKYTQLELDYTYNDENHPDRIYYRSDHWNFAKNNIPVIFYFNGTHEDYHRPTDTVDKIAFETLQKRARLVFYTAWELANRQDKIALD</sequence>
<dbReference type="Gene3D" id="3.40.630.10">
    <property type="entry name" value="Zn peptidases"/>
    <property type="match status" value="2"/>
</dbReference>
<evidence type="ECO:0000256" key="4">
    <source>
        <dbReference type="ARBA" id="ARBA00022729"/>
    </source>
</evidence>
<dbReference type="PANTHER" id="PTHR12147:SF56">
    <property type="entry name" value="AMINOPEPTIDASE YDR415C-RELATED"/>
    <property type="match status" value="1"/>
</dbReference>
<dbReference type="EMBL" id="JAUJEB010000007">
    <property type="protein sequence ID" value="MDN5216089.1"/>
    <property type="molecule type" value="Genomic_DNA"/>
</dbReference>
<dbReference type="InterPro" id="IPR007484">
    <property type="entry name" value="Peptidase_M28"/>
</dbReference>
<name>A0ABT8LE81_9BACT</name>
<keyword evidence="5" id="KW-0378">Hydrolase</keyword>
<evidence type="ECO:0000256" key="3">
    <source>
        <dbReference type="ARBA" id="ARBA00022723"/>
    </source>
</evidence>
<dbReference type="RefSeq" id="WP_346761423.1">
    <property type="nucleotide sequence ID" value="NZ_JAUJEB010000007.1"/>
</dbReference>
<dbReference type="SUPFAM" id="SSF53187">
    <property type="entry name" value="Zn-dependent exopeptidases"/>
    <property type="match status" value="1"/>
</dbReference>
<keyword evidence="4" id="KW-0732">Signal</keyword>
<reference evidence="8" key="1">
    <citation type="submission" date="2023-06" db="EMBL/GenBank/DDBJ databases">
        <title>Genomic of Agaribacillus aureum.</title>
        <authorList>
            <person name="Wang G."/>
        </authorList>
    </citation>
    <scope>NUCLEOTIDE SEQUENCE</scope>
    <source>
        <strain evidence="8">BMA12</strain>
    </source>
</reference>
<dbReference type="Pfam" id="PF04389">
    <property type="entry name" value="Peptidase_M28"/>
    <property type="match status" value="1"/>
</dbReference>
<keyword evidence="9" id="KW-1185">Reference proteome</keyword>
<keyword evidence="2" id="KW-0645">Protease</keyword>
<evidence type="ECO:0000313" key="9">
    <source>
        <dbReference type="Proteomes" id="UP001172083"/>
    </source>
</evidence>
<dbReference type="Proteomes" id="UP001172083">
    <property type="component" value="Unassembled WGS sequence"/>
</dbReference>
<dbReference type="PANTHER" id="PTHR12147">
    <property type="entry name" value="METALLOPEPTIDASE M28 FAMILY MEMBER"/>
    <property type="match status" value="1"/>
</dbReference>
<comment type="caution">
    <text evidence="8">The sequence shown here is derived from an EMBL/GenBank/DDBJ whole genome shotgun (WGS) entry which is preliminary data.</text>
</comment>
<evidence type="ECO:0000256" key="2">
    <source>
        <dbReference type="ARBA" id="ARBA00022670"/>
    </source>
</evidence>
<organism evidence="8 9">
    <name type="scientific">Agaribacillus aureus</name>
    <dbReference type="NCBI Taxonomy" id="3051825"/>
    <lineage>
        <taxon>Bacteria</taxon>
        <taxon>Pseudomonadati</taxon>
        <taxon>Bacteroidota</taxon>
        <taxon>Cytophagia</taxon>
        <taxon>Cytophagales</taxon>
        <taxon>Splendidivirgaceae</taxon>
        <taxon>Agaribacillus</taxon>
    </lineage>
</organism>
<evidence type="ECO:0000259" key="7">
    <source>
        <dbReference type="Pfam" id="PF04389"/>
    </source>
</evidence>
<feature type="domain" description="Peptidase M28" evidence="7">
    <location>
        <begin position="278"/>
        <end position="489"/>
    </location>
</feature>
<accession>A0ABT8LE81</accession>
<keyword evidence="1" id="KW-0031">Aminopeptidase</keyword>
<evidence type="ECO:0000256" key="6">
    <source>
        <dbReference type="ARBA" id="ARBA00022833"/>
    </source>
</evidence>
<proteinExistence type="predicted"/>
<keyword evidence="6" id="KW-0862">Zinc</keyword>
<dbReference type="InterPro" id="IPR045175">
    <property type="entry name" value="M28_fam"/>
</dbReference>